<gene>
    <name evidence="9" type="ORF">ACFSSE_03040</name>
</gene>
<evidence type="ECO:0000256" key="2">
    <source>
        <dbReference type="ARBA" id="ARBA00022670"/>
    </source>
</evidence>
<dbReference type="RefSeq" id="WP_379040535.1">
    <property type="nucleotide sequence ID" value="NZ_JBHSKW010000005.1"/>
</dbReference>
<evidence type="ECO:0000313" key="9">
    <source>
        <dbReference type="EMBL" id="MFD2730666.1"/>
    </source>
</evidence>
<keyword evidence="5" id="KW-0862">Zinc</keyword>
<evidence type="ECO:0000256" key="4">
    <source>
        <dbReference type="ARBA" id="ARBA00022801"/>
    </source>
</evidence>
<reference evidence="10" key="1">
    <citation type="journal article" date="2019" name="Int. J. Syst. Evol. Microbiol.">
        <title>The Global Catalogue of Microorganisms (GCM) 10K type strain sequencing project: providing services to taxonomists for standard genome sequencing and annotation.</title>
        <authorList>
            <consortium name="The Broad Institute Genomics Platform"/>
            <consortium name="The Broad Institute Genome Sequencing Center for Infectious Disease"/>
            <person name="Wu L."/>
            <person name="Ma J."/>
        </authorList>
    </citation>
    <scope>NUCLEOTIDE SEQUENCE [LARGE SCALE GENOMIC DNA]</scope>
    <source>
        <strain evidence="10">KCTC 42456</strain>
    </source>
</reference>
<keyword evidence="7" id="KW-0732">Signal</keyword>
<dbReference type="PANTHER" id="PTHR22726:SF1">
    <property type="entry name" value="METALLOENDOPEPTIDASE OMA1, MITOCHONDRIAL"/>
    <property type="match status" value="1"/>
</dbReference>
<sequence length="483" mass="53599">MKKLITPICILLTFGLLHSCAVNPVTGKRELSFMSEAQEIQMGKDADPQIIAEYGLYENKILQDFINAKGKQMGAISDRPNLAYNFRIVDSDVVNAFAVPGGYVYFTRGIMAHFNNEAEFAGVLGHEIGHVTAKHSVSQQAKSTLGQIGLLAGMVLSPTVAQYGQQLSEGLGVLFLKFGRDDERQADELGVKYSSKIRYDAREMAGFFGTLQNLSAGNENGLPNFLSTHPNPGERMTTVEKLATEYQRKENLTNPIVNRNSYLKMIDGLIYGKDPKQGFVENNTFYHPELKFQFPIPNGWNSNNSPQSFQMGEPNGKAIMRLTLAPGTNLQETASSTIQKYGLTVIRSEQTTANGLNAIRVIADQAENQEQQSAALRTLSYFIADGDKIYHIIGITALNTFETYNNLFSSTMSGFKRLTDADKLNRKPERIKIITTSGITNLEQVLRIRKETNEQRKKEIAILNGMTLTQSIPSGTMIKVIDK</sequence>
<evidence type="ECO:0000256" key="7">
    <source>
        <dbReference type="SAM" id="SignalP"/>
    </source>
</evidence>
<evidence type="ECO:0000256" key="5">
    <source>
        <dbReference type="ARBA" id="ARBA00022833"/>
    </source>
</evidence>
<evidence type="ECO:0000313" key="10">
    <source>
        <dbReference type="Proteomes" id="UP001597546"/>
    </source>
</evidence>
<dbReference type="PANTHER" id="PTHR22726">
    <property type="entry name" value="METALLOENDOPEPTIDASE OMA1"/>
    <property type="match status" value="1"/>
</dbReference>
<dbReference type="Proteomes" id="UP001597546">
    <property type="component" value="Unassembled WGS sequence"/>
</dbReference>
<feature type="signal peptide" evidence="7">
    <location>
        <begin position="1"/>
        <end position="19"/>
    </location>
</feature>
<comment type="cofactor">
    <cofactor evidence="1">
        <name>Zn(2+)</name>
        <dbReference type="ChEBI" id="CHEBI:29105"/>
    </cofactor>
</comment>
<dbReference type="Gene3D" id="3.40.1000.10">
    <property type="entry name" value="Mog1/PsbP, alpha/beta/alpha sandwich"/>
    <property type="match status" value="1"/>
</dbReference>
<dbReference type="InterPro" id="IPR001915">
    <property type="entry name" value="Peptidase_M48"/>
</dbReference>
<dbReference type="InterPro" id="IPR051156">
    <property type="entry name" value="Mito/Outer_Membr_Metalloprot"/>
</dbReference>
<evidence type="ECO:0000259" key="8">
    <source>
        <dbReference type="Pfam" id="PF01435"/>
    </source>
</evidence>
<evidence type="ECO:0000256" key="1">
    <source>
        <dbReference type="ARBA" id="ARBA00001947"/>
    </source>
</evidence>
<dbReference type="CDD" id="cd07333">
    <property type="entry name" value="M48C_bepA_like"/>
    <property type="match status" value="1"/>
</dbReference>
<comment type="caution">
    <text evidence="9">The sequence shown here is derived from an EMBL/GenBank/DDBJ whole genome shotgun (WGS) entry which is preliminary data.</text>
</comment>
<dbReference type="Pfam" id="PF01435">
    <property type="entry name" value="Peptidase_M48"/>
    <property type="match status" value="1"/>
</dbReference>
<keyword evidence="4" id="KW-0378">Hydrolase</keyword>
<feature type="domain" description="Peptidase M48" evidence="8">
    <location>
        <begin position="67"/>
        <end position="242"/>
    </location>
</feature>
<name>A0ABW5TNH9_9SPHI</name>
<feature type="chain" id="PRO_5046126633" evidence="7">
    <location>
        <begin position="20"/>
        <end position="483"/>
    </location>
</feature>
<keyword evidence="6 9" id="KW-0482">Metalloprotease</keyword>
<dbReference type="GO" id="GO:0008237">
    <property type="term" value="F:metallopeptidase activity"/>
    <property type="evidence" value="ECO:0007669"/>
    <property type="project" value="UniProtKB-KW"/>
</dbReference>
<proteinExistence type="predicted"/>
<keyword evidence="3" id="KW-0479">Metal-binding</keyword>
<keyword evidence="10" id="KW-1185">Reference proteome</keyword>
<accession>A0ABW5TNH9</accession>
<dbReference type="Gene3D" id="3.30.2010.10">
    <property type="entry name" value="Metalloproteases ('zincins'), catalytic domain"/>
    <property type="match status" value="1"/>
</dbReference>
<dbReference type="EMBL" id="JBHULV010000008">
    <property type="protein sequence ID" value="MFD2730666.1"/>
    <property type="molecule type" value="Genomic_DNA"/>
</dbReference>
<organism evidence="9 10">
    <name type="scientific">Pedobacter alpinus</name>
    <dbReference type="NCBI Taxonomy" id="1590643"/>
    <lineage>
        <taxon>Bacteria</taxon>
        <taxon>Pseudomonadati</taxon>
        <taxon>Bacteroidota</taxon>
        <taxon>Sphingobacteriia</taxon>
        <taxon>Sphingobacteriales</taxon>
        <taxon>Sphingobacteriaceae</taxon>
        <taxon>Pedobacter</taxon>
    </lineage>
</organism>
<protein>
    <submittedName>
        <fullName evidence="9">M48 family metalloprotease</fullName>
    </submittedName>
</protein>
<evidence type="ECO:0000256" key="6">
    <source>
        <dbReference type="ARBA" id="ARBA00023049"/>
    </source>
</evidence>
<evidence type="ECO:0000256" key="3">
    <source>
        <dbReference type="ARBA" id="ARBA00022723"/>
    </source>
</evidence>
<keyword evidence="2" id="KW-0645">Protease</keyword>